<feature type="chain" id="PRO_5029623557" description="Hedgehog protein Hint domain-containing protein" evidence="1">
    <location>
        <begin position="20"/>
        <end position="324"/>
    </location>
</feature>
<reference evidence="3 4" key="1">
    <citation type="submission" date="2019-12" db="EMBL/GenBank/DDBJ databases">
        <title>Chitinophaga sp. strain ysch24 (GDMCC 1.1355), whole genome shotgun sequence.</title>
        <authorList>
            <person name="Zhang X."/>
        </authorList>
    </citation>
    <scope>NUCLEOTIDE SEQUENCE [LARGE SCALE GENOMIC DNA]</scope>
    <source>
        <strain evidence="4">ysch24</strain>
    </source>
</reference>
<sequence length="324" mass="36552">MRKYILTLISALLVCQLMAQSRPMRAEEYEKAKTFTVKDLDNDTYVKFGNAYVLDRYEMRKPYIITGDDGLKKRIDLYRLVSKDSMQDIGTVIFYTNESGKLYTAVMPLFNTDADIWNKYFEDIHAIDKVEKNYVLKLSYVLSREFSFQLYKAINAGKDVKAEAGTYGTHICFPGDQLVMLSDGTQKELRYIRPGDEIVSPDAANHSIRVKELVKHSADNYAITHLLAIHATQAEEGTVHIVHLSGKMLQATPNHPMQTVNGKQPIGTINTGDQVLCMDEHTKTLVTYTVVNKTESAGGKQPVYNIVAEGGEAFMMNDIMVLQK</sequence>
<evidence type="ECO:0000259" key="2">
    <source>
        <dbReference type="Pfam" id="PF01079"/>
    </source>
</evidence>
<dbReference type="PROSITE" id="PS50817">
    <property type="entry name" value="INTEIN_N_TER"/>
    <property type="match status" value="1"/>
</dbReference>
<dbReference type="GO" id="GO:0016539">
    <property type="term" value="P:intein-mediated protein splicing"/>
    <property type="evidence" value="ECO:0007669"/>
    <property type="project" value="InterPro"/>
</dbReference>
<organism evidence="3 4">
    <name type="scientific">Chitinophaga tropicalis</name>
    <dbReference type="NCBI Taxonomy" id="2683588"/>
    <lineage>
        <taxon>Bacteria</taxon>
        <taxon>Pseudomonadati</taxon>
        <taxon>Bacteroidota</taxon>
        <taxon>Chitinophagia</taxon>
        <taxon>Chitinophagales</taxon>
        <taxon>Chitinophagaceae</taxon>
        <taxon>Chitinophaga</taxon>
    </lineage>
</organism>
<dbReference type="AlphaFoldDB" id="A0A7K1U5H8"/>
<evidence type="ECO:0000256" key="1">
    <source>
        <dbReference type="SAM" id="SignalP"/>
    </source>
</evidence>
<proteinExistence type="predicted"/>
<dbReference type="EMBL" id="WRXN01000006">
    <property type="protein sequence ID" value="MVT09618.1"/>
    <property type="molecule type" value="Genomic_DNA"/>
</dbReference>
<evidence type="ECO:0000313" key="3">
    <source>
        <dbReference type="EMBL" id="MVT09618.1"/>
    </source>
</evidence>
<dbReference type="Pfam" id="PF01079">
    <property type="entry name" value="Hint"/>
    <property type="match status" value="1"/>
</dbReference>
<feature type="domain" description="Hedgehog protein Hint" evidence="2">
    <location>
        <begin position="168"/>
        <end position="292"/>
    </location>
</feature>
<dbReference type="RefSeq" id="WP_157307062.1">
    <property type="nucleotide sequence ID" value="NZ_WRXN01000006.1"/>
</dbReference>
<keyword evidence="1" id="KW-0732">Signal</keyword>
<dbReference type="GO" id="GO:0016540">
    <property type="term" value="P:protein autoprocessing"/>
    <property type="evidence" value="ECO:0007669"/>
    <property type="project" value="InterPro"/>
</dbReference>
<dbReference type="InterPro" id="IPR006141">
    <property type="entry name" value="Intein_N"/>
</dbReference>
<keyword evidence="4" id="KW-1185">Reference proteome</keyword>
<name>A0A7K1U5H8_9BACT</name>
<dbReference type="InterPro" id="IPR036844">
    <property type="entry name" value="Hint_dom_sf"/>
</dbReference>
<gene>
    <name evidence="3" type="ORF">GO493_15220</name>
</gene>
<protein>
    <recommendedName>
        <fullName evidence="2">Hedgehog protein Hint domain-containing protein</fullName>
    </recommendedName>
</protein>
<comment type="caution">
    <text evidence="3">The sequence shown here is derived from an EMBL/GenBank/DDBJ whole genome shotgun (WGS) entry which is preliminary data.</text>
</comment>
<dbReference type="Gene3D" id="2.170.16.10">
    <property type="entry name" value="Hedgehog/Intein (Hint) domain"/>
    <property type="match status" value="1"/>
</dbReference>
<feature type="signal peptide" evidence="1">
    <location>
        <begin position="1"/>
        <end position="19"/>
    </location>
</feature>
<dbReference type="InterPro" id="IPR001767">
    <property type="entry name" value="Hedgehog_Hint"/>
</dbReference>
<accession>A0A7K1U5H8</accession>
<dbReference type="SUPFAM" id="SSF51294">
    <property type="entry name" value="Hedgehog/intein (Hint) domain"/>
    <property type="match status" value="1"/>
</dbReference>
<evidence type="ECO:0000313" key="4">
    <source>
        <dbReference type="Proteomes" id="UP000461730"/>
    </source>
</evidence>
<dbReference type="CDD" id="cd00081">
    <property type="entry name" value="Hint"/>
    <property type="match status" value="1"/>
</dbReference>
<dbReference type="Proteomes" id="UP000461730">
    <property type="component" value="Unassembled WGS sequence"/>
</dbReference>